<dbReference type="Proteomes" id="UP000516957">
    <property type="component" value="Unassembled WGS sequence"/>
</dbReference>
<evidence type="ECO:0000313" key="1">
    <source>
        <dbReference type="EMBL" id="NYD56604.1"/>
    </source>
</evidence>
<proteinExistence type="predicted"/>
<organism evidence="1 2">
    <name type="scientific">Nocardioides marinisabuli</name>
    <dbReference type="NCBI Taxonomy" id="419476"/>
    <lineage>
        <taxon>Bacteria</taxon>
        <taxon>Bacillati</taxon>
        <taxon>Actinomycetota</taxon>
        <taxon>Actinomycetes</taxon>
        <taxon>Propionibacteriales</taxon>
        <taxon>Nocardioidaceae</taxon>
        <taxon>Nocardioides</taxon>
    </lineage>
</organism>
<dbReference type="RefSeq" id="WP_179614480.1">
    <property type="nucleotide sequence ID" value="NZ_CP059163.1"/>
</dbReference>
<keyword evidence="2" id="KW-1185">Reference proteome</keyword>
<evidence type="ECO:0000313" key="2">
    <source>
        <dbReference type="Proteomes" id="UP000516957"/>
    </source>
</evidence>
<dbReference type="AlphaFoldDB" id="A0A7Y9JRB2"/>
<comment type="caution">
    <text evidence="1">The sequence shown here is derived from an EMBL/GenBank/DDBJ whole genome shotgun (WGS) entry which is preliminary data.</text>
</comment>
<reference evidence="1 2" key="1">
    <citation type="submission" date="2020-07" db="EMBL/GenBank/DDBJ databases">
        <title>Sequencing the genomes of 1000 actinobacteria strains.</title>
        <authorList>
            <person name="Klenk H.-P."/>
        </authorList>
    </citation>
    <scope>NUCLEOTIDE SEQUENCE [LARGE SCALE GENOMIC DNA]</scope>
    <source>
        <strain evidence="1 2">DSM 18965</strain>
    </source>
</reference>
<accession>A0A7Y9JRB2</accession>
<name>A0A7Y9JRB2_9ACTN</name>
<sequence length="141" mass="15856">MTSWRDDVSKTVLGEMDGLLDTALRSAKDRLDADDVLVPFVQVVEDDGTESARLVEIVEDVRPDQLLEELFEKLRAERDQVRCVAVVFDAIVGGARAVQVLLEHRSPKTPALVLAVPYKAQKRRHQLGEVRAAEGERRIWP</sequence>
<dbReference type="EMBL" id="JACCBE010000001">
    <property type="protein sequence ID" value="NYD56604.1"/>
    <property type="molecule type" value="Genomic_DNA"/>
</dbReference>
<protein>
    <submittedName>
        <fullName evidence="1">Uncharacterized protein</fullName>
    </submittedName>
</protein>
<gene>
    <name evidence="1" type="ORF">BKA08_000842</name>
</gene>